<proteinExistence type="predicted"/>
<dbReference type="EMBL" id="MDSU01000018">
    <property type="protein sequence ID" value="OSS41792.1"/>
    <property type="molecule type" value="Genomic_DNA"/>
</dbReference>
<organism evidence="1 2">
    <name type="scientific">Desulfurella amilsii</name>
    <dbReference type="NCBI Taxonomy" id="1562698"/>
    <lineage>
        <taxon>Bacteria</taxon>
        <taxon>Pseudomonadati</taxon>
        <taxon>Campylobacterota</taxon>
        <taxon>Desulfurellia</taxon>
        <taxon>Desulfurellales</taxon>
        <taxon>Desulfurellaceae</taxon>
        <taxon>Desulfurella</taxon>
    </lineage>
</organism>
<comment type="caution">
    <text evidence="1">The sequence shown here is derived from an EMBL/GenBank/DDBJ whole genome shotgun (WGS) entry which is preliminary data.</text>
</comment>
<gene>
    <name evidence="1" type="ORF">DESAMIL20_1345</name>
</gene>
<dbReference type="RefSeq" id="WP_086034019.1">
    <property type="nucleotide sequence ID" value="NZ_MDSU01000018.1"/>
</dbReference>
<dbReference type="SUPFAM" id="SSF50475">
    <property type="entry name" value="FMN-binding split barrel"/>
    <property type="match status" value="1"/>
</dbReference>
<dbReference type="InterPro" id="IPR012349">
    <property type="entry name" value="Split_barrel_FMN-bd"/>
</dbReference>
<dbReference type="Gene3D" id="2.30.110.10">
    <property type="entry name" value="Electron Transport, Fmn-binding Protein, Chain A"/>
    <property type="match status" value="1"/>
</dbReference>
<reference evidence="1 2" key="1">
    <citation type="journal article" date="2017" name="Front. Microbiol.">
        <title>Genome Sequence of Desulfurella amilsii Strain TR1 and Comparative Genomics of Desulfurellaceae Family.</title>
        <authorList>
            <person name="Florentino A.P."/>
            <person name="Stams A.J."/>
            <person name="Sanchez-Andrea I."/>
        </authorList>
    </citation>
    <scope>NUCLEOTIDE SEQUENCE [LARGE SCALE GENOMIC DNA]</scope>
    <source>
        <strain evidence="1 2">TR1</strain>
    </source>
</reference>
<keyword evidence="2" id="KW-1185">Reference proteome</keyword>
<sequence>MNEKILEILKYEGPAPFVTNGRDGVHMVSTWNSYIEVEDNNFLIPVGGLYKTQENIQNGGEVQMIIGSKEVMGISHMGAGFLLKGTAVFEFEGKRFEKTKSRFEWARAVMVFHINEEYELI</sequence>
<accession>A0A1X4XW77</accession>
<dbReference type="OrthoDB" id="595289at2"/>
<evidence type="ECO:0000313" key="2">
    <source>
        <dbReference type="Proteomes" id="UP000194141"/>
    </source>
</evidence>
<name>A0A1X4XW77_9BACT</name>
<dbReference type="AlphaFoldDB" id="A0A1X4XW77"/>
<protein>
    <submittedName>
        <fullName evidence="1">Pyridoxamine 5'-phosphate oxidase-related, FMN-binding</fullName>
    </submittedName>
</protein>
<evidence type="ECO:0000313" key="1">
    <source>
        <dbReference type="EMBL" id="OSS41792.1"/>
    </source>
</evidence>
<dbReference type="STRING" id="1562698.DESAMIL20_1345"/>
<dbReference type="Proteomes" id="UP000194141">
    <property type="component" value="Unassembled WGS sequence"/>
</dbReference>